<dbReference type="InterPro" id="IPR042219">
    <property type="entry name" value="AAA_lid_11_sf"/>
</dbReference>
<dbReference type="GO" id="GO:0072384">
    <property type="term" value="P:organelle transport along microtubule"/>
    <property type="evidence" value="ECO:0007669"/>
    <property type="project" value="UniProtKB-ARBA"/>
</dbReference>
<feature type="domain" description="Dynein heavy chain C-terminal" evidence="17">
    <location>
        <begin position="1200"/>
        <end position="1477"/>
    </location>
</feature>
<evidence type="ECO:0000259" key="15">
    <source>
        <dbReference type="Pfam" id="PF12781"/>
    </source>
</evidence>
<dbReference type="Pfam" id="PF18198">
    <property type="entry name" value="AAA_lid_11"/>
    <property type="match status" value="1"/>
</dbReference>
<comment type="similarity">
    <text evidence="2">Belongs to the dynein heavy chain family.</text>
</comment>
<dbReference type="Proteomes" id="UP001219933">
    <property type="component" value="Chromosome 3"/>
</dbReference>
<dbReference type="GO" id="GO:0005874">
    <property type="term" value="C:microtubule"/>
    <property type="evidence" value="ECO:0007669"/>
    <property type="project" value="UniProtKB-KW"/>
</dbReference>
<evidence type="ECO:0000313" key="19">
    <source>
        <dbReference type="Proteomes" id="UP001219933"/>
    </source>
</evidence>
<dbReference type="Pfam" id="PF03028">
    <property type="entry name" value="Dynein_heavy"/>
    <property type="match status" value="1"/>
</dbReference>
<proteinExistence type="inferred from homology"/>
<evidence type="ECO:0000256" key="7">
    <source>
        <dbReference type="ARBA" id="ARBA00022840"/>
    </source>
</evidence>
<evidence type="ECO:0000256" key="11">
    <source>
        <dbReference type="ARBA" id="ARBA00023212"/>
    </source>
</evidence>
<dbReference type="GO" id="GO:0051959">
    <property type="term" value="F:dynein light intermediate chain binding"/>
    <property type="evidence" value="ECO:0007669"/>
    <property type="project" value="InterPro"/>
</dbReference>
<evidence type="ECO:0000256" key="6">
    <source>
        <dbReference type="ARBA" id="ARBA00022741"/>
    </source>
</evidence>
<dbReference type="Pfam" id="PF12777">
    <property type="entry name" value="MT"/>
    <property type="match status" value="1"/>
</dbReference>
<dbReference type="Pfam" id="PF18199">
    <property type="entry name" value="Dynein_C"/>
    <property type="match status" value="1"/>
</dbReference>
<dbReference type="InterPro" id="IPR041228">
    <property type="entry name" value="Dynein_C"/>
</dbReference>
<keyword evidence="7" id="KW-0067">ATP-binding</keyword>
<evidence type="ECO:0000259" key="17">
    <source>
        <dbReference type="Pfam" id="PF18199"/>
    </source>
</evidence>
<evidence type="ECO:0000256" key="12">
    <source>
        <dbReference type="SAM" id="Coils"/>
    </source>
</evidence>
<dbReference type="InterPro" id="IPR043160">
    <property type="entry name" value="Dynein_C_barrel"/>
</dbReference>
<dbReference type="FunFam" id="3.40.50.300:FF:000373">
    <property type="entry name" value="Cytoplasmic dynein heavy chain 2"/>
    <property type="match status" value="1"/>
</dbReference>
<evidence type="ECO:0000256" key="4">
    <source>
        <dbReference type="ARBA" id="ARBA00022490"/>
    </source>
</evidence>
<evidence type="ECO:0000256" key="10">
    <source>
        <dbReference type="ARBA" id="ARBA00023175"/>
    </source>
</evidence>
<sequence>MPGETEPAAGHDPSGDWSDKACRAVVAELTASLDLGEWRDAVIDTIVWIHFDTYSLGERVRQWTSRPYYPSPQHLLALVHTFCNVITSQREQLEDQQRFRLGSLSKLRETVEQVEALQGSLAAKRARLEQTSAEANNRLQLMVHDQQAAELKQQASLALQSELAAHEAAVAEQRDSVLRQLSEAEPAVLDAQAAVSNIKKQHLSEVRTMANPPVAVKQTMESVCILLGHRIDGGWKTVQGIIRRDDFIASVVRLDTDALPRAARERLVREYLSRPEYNVDTISHASKACGPLASWVIAQVHYADILERVGPLRQQVAQLEDKARATRERAQDEQRIVAELEESIATYKSEYAALISETQAIKIEMERVQQRVARSVELLDGLASEKERWEAGSHTFAEILATLTGDSLLCAAYITLAGFFDQAYREAMWSRWRGRLERVGIRFRPELEFSSFLATADEKALWVSHGLHDDALSVDNAVMLQHCTRYPLVIDPSGSATSFLHSLYAEKRAAVTSFLDGSFPKVLEGALRFGQPLIVQDAEHFDPILLPVLNHELRRTGGRVLVRVGKLEVDYTPTFRLFLTTKDPNILLPPGVSSRVAVVNFTMTRKSLQAHTLAQILRAEHPALEERRAALLRVQGECQLRLRRLERALLSALNDAQGNILDDDTVVATLETLKAEADEVTAKAGETREIIADVERTTAEYAPLAEACSAVYFLLGQLSALDALYEFDLRYFMRIFEHVLNAPRQGSAAERRDALHKALFAETFRRTSAGLLHADHIVLLALLAQLYCRDGARAGCLDGAEYEWLTHAPLRGSDELPFLRRVSQDMAQRPAEWREFLESVSPERASVPIDAADAPETALIRQAILVKSFRPDRLEYALAALYAWVFGEPWESTVSLADIVTQVDATTPIALCSVPGTDASFQVEHAAAAARIKCTAVALGSSEALASAGAALSTAARSGGWVLLKNAHLAPAYLAELEQRLAALQPNEACRVFVTCEISPAVPRSFLRAARKVVHEPAAGLKAALISGLHTAHEKSSSGPVERARLHLLAAFLHASLCERLRYVPVGWSKALEFYDTDLVAALDMIDEVTADAAGGREHIDPANIPWEMIRALLKQSIYGCKMDVPTDRRMLDAFVDHLFVPNAFEDFVLAPGEPPLVAPEGVRLEQFISWAQGLPEPQPPAWLMLAPSAERSVAAARASSLVDKLVTMRELSRRQDALLHSAATDKDTMQDDSARMQKLAESSRSWLARLPERVPDNAGHASGALERFWQRERESLAALLETVRTDLEDVHALATLAAKRTNRGVALSEDLAAGRIPSDWLRYAVPSGTPVSAWIDDLAARVAHVGQTGAVQLGLAVSPSAFLTATRQVAAQHLGVSLDGLAPYLYLGETTSKPNAFPLAGMIIDGGFWDTTLHLNDGSSVPVDCTLEWKPPANGDGRRTAELAVYTNGDRQEILFYAEVAVDAAPETVVQRAVALRVA</sequence>
<evidence type="ECO:0000259" key="13">
    <source>
        <dbReference type="Pfam" id="PF03028"/>
    </source>
</evidence>
<dbReference type="PANTHER" id="PTHR45703:SF36">
    <property type="entry name" value="DYNEIN HEAVY CHAIN, CYTOPLASMIC"/>
    <property type="match status" value="1"/>
</dbReference>
<keyword evidence="9 12" id="KW-0175">Coiled coil</keyword>
<dbReference type="FunFam" id="1.20.920.20:FF:000002">
    <property type="entry name" value="Cytoplasmic dynein 1 heavy chain"/>
    <property type="match status" value="1"/>
</dbReference>
<keyword evidence="6" id="KW-0547">Nucleotide-binding</keyword>
<feature type="domain" description="Dynein heavy chain region D6 P-loop" evidence="13">
    <location>
        <begin position="905"/>
        <end position="1014"/>
    </location>
</feature>
<name>A0AAF0EZI3_9BASI</name>
<dbReference type="InterPro" id="IPR027417">
    <property type="entry name" value="P-loop_NTPase"/>
</dbReference>
<evidence type="ECO:0000256" key="9">
    <source>
        <dbReference type="ARBA" id="ARBA00023054"/>
    </source>
</evidence>
<dbReference type="GO" id="GO:0005524">
    <property type="term" value="F:ATP binding"/>
    <property type="evidence" value="ECO:0007669"/>
    <property type="project" value="UniProtKB-KW"/>
</dbReference>
<dbReference type="InterPro" id="IPR004273">
    <property type="entry name" value="Dynein_heavy_D6_P-loop"/>
</dbReference>
<organism evidence="18 19">
    <name type="scientific">Malassezia cuniculi</name>
    <dbReference type="NCBI Taxonomy" id="948313"/>
    <lineage>
        <taxon>Eukaryota</taxon>
        <taxon>Fungi</taxon>
        <taxon>Dikarya</taxon>
        <taxon>Basidiomycota</taxon>
        <taxon>Ustilaginomycotina</taxon>
        <taxon>Malasseziomycetes</taxon>
        <taxon>Malasseziales</taxon>
        <taxon>Malasseziaceae</taxon>
        <taxon>Malassezia</taxon>
    </lineage>
</organism>
<feature type="domain" description="Dynein heavy chain ATP-binding dynein motor region" evidence="15">
    <location>
        <begin position="462"/>
        <end position="680"/>
    </location>
</feature>
<evidence type="ECO:0000256" key="5">
    <source>
        <dbReference type="ARBA" id="ARBA00022701"/>
    </source>
</evidence>
<dbReference type="Gene3D" id="1.20.1270.280">
    <property type="match status" value="1"/>
</dbReference>
<accession>A0AAF0EZI3</accession>
<comment type="subcellular location">
    <subcellularLocation>
        <location evidence="1">Cytoplasm</location>
        <location evidence="1">Cytoskeleton</location>
    </subcellularLocation>
</comment>
<dbReference type="InterPro" id="IPR035706">
    <property type="entry name" value="AAA_9"/>
</dbReference>
<dbReference type="Gene3D" id="1.10.8.720">
    <property type="entry name" value="Region D6 of dynein motor"/>
    <property type="match status" value="1"/>
</dbReference>
<keyword evidence="19" id="KW-1185">Reference proteome</keyword>
<dbReference type="InterPro" id="IPR024743">
    <property type="entry name" value="Dynein_HC_stalk"/>
</dbReference>
<dbReference type="EMBL" id="CP119879">
    <property type="protein sequence ID" value="WFD35587.1"/>
    <property type="molecule type" value="Genomic_DNA"/>
</dbReference>
<evidence type="ECO:0000256" key="8">
    <source>
        <dbReference type="ARBA" id="ARBA00023017"/>
    </source>
</evidence>
<evidence type="ECO:0000256" key="3">
    <source>
        <dbReference type="ARBA" id="ARBA00022197"/>
    </source>
</evidence>
<dbReference type="FunFam" id="3.40.50.300:FF:000122">
    <property type="entry name" value="Cytoplasmic dynein 1 heavy chain"/>
    <property type="match status" value="1"/>
</dbReference>
<dbReference type="FunFam" id="1.10.8.720:FF:000003">
    <property type="entry name" value="Cytoplasmic dynein heavy chain 2"/>
    <property type="match status" value="1"/>
</dbReference>
<dbReference type="Gene3D" id="3.40.50.300">
    <property type="entry name" value="P-loop containing nucleotide triphosphate hydrolases"/>
    <property type="match status" value="2"/>
</dbReference>
<evidence type="ECO:0000259" key="16">
    <source>
        <dbReference type="Pfam" id="PF18198"/>
    </source>
</evidence>
<dbReference type="PANTHER" id="PTHR45703">
    <property type="entry name" value="DYNEIN HEAVY CHAIN"/>
    <property type="match status" value="1"/>
</dbReference>
<feature type="domain" description="Dynein heavy chain coiled coil stalk" evidence="14">
    <location>
        <begin position="104"/>
        <end position="431"/>
    </location>
</feature>
<dbReference type="GO" id="GO:0007097">
    <property type="term" value="P:nuclear migration"/>
    <property type="evidence" value="ECO:0007669"/>
    <property type="project" value="UniProtKB-ARBA"/>
</dbReference>
<keyword evidence="10" id="KW-0505">Motor protein</keyword>
<feature type="coiled-coil region" evidence="12">
    <location>
        <begin position="316"/>
        <end position="357"/>
    </location>
</feature>
<keyword evidence="4" id="KW-0963">Cytoplasm</keyword>
<reference evidence="18" key="1">
    <citation type="submission" date="2023-03" db="EMBL/GenBank/DDBJ databases">
        <title>Mating type loci evolution in Malassezia.</title>
        <authorList>
            <person name="Coelho M.A."/>
        </authorList>
    </citation>
    <scope>NUCLEOTIDE SEQUENCE</scope>
    <source>
        <strain evidence="18">CBS 11721</strain>
    </source>
</reference>
<dbReference type="Gene3D" id="3.10.490.20">
    <property type="match status" value="1"/>
</dbReference>
<keyword evidence="8" id="KW-0243">Dynein</keyword>
<dbReference type="GO" id="GO:0030286">
    <property type="term" value="C:dynein complex"/>
    <property type="evidence" value="ECO:0007669"/>
    <property type="project" value="UniProtKB-KW"/>
</dbReference>
<dbReference type="InterPro" id="IPR041658">
    <property type="entry name" value="AAA_lid_11"/>
</dbReference>
<gene>
    <name evidence="18" type="ORF">MCUN1_002443</name>
</gene>
<dbReference type="Gene3D" id="1.20.920.20">
    <property type="match status" value="1"/>
</dbReference>
<dbReference type="InterPro" id="IPR026983">
    <property type="entry name" value="DHC"/>
</dbReference>
<evidence type="ECO:0000259" key="14">
    <source>
        <dbReference type="Pfam" id="PF12777"/>
    </source>
</evidence>
<protein>
    <recommendedName>
        <fullName evidence="3">Dynein heavy chain, cytoplasmic</fullName>
    </recommendedName>
</protein>
<dbReference type="Pfam" id="PF12781">
    <property type="entry name" value="AAA_9"/>
    <property type="match status" value="1"/>
</dbReference>
<feature type="domain" description="Dynein heavy chain AAA lid" evidence="16">
    <location>
        <begin position="1046"/>
        <end position="1189"/>
    </location>
</feature>
<dbReference type="Gene3D" id="6.10.140.1060">
    <property type="match status" value="1"/>
</dbReference>
<dbReference type="Gene3D" id="1.10.8.1220">
    <property type="match status" value="1"/>
</dbReference>
<evidence type="ECO:0000256" key="2">
    <source>
        <dbReference type="ARBA" id="ARBA00008887"/>
    </source>
</evidence>
<evidence type="ECO:0000256" key="1">
    <source>
        <dbReference type="ARBA" id="ARBA00004245"/>
    </source>
</evidence>
<dbReference type="GO" id="GO:0045505">
    <property type="term" value="F:dynein intermediate chain binding"/>
    <property type="evidence" value="ECO:0007669"/>
    <property type="project" value="InterPro"/>
</dbReference>
<dbReference type="GO" id="GO:0008569">
    <property type="term" value="F:minus-end-directed microtubule motor activity"/>
    <property type="evidence" value="ECO:0007669"/>
    <property type="project" value="InterPro"/>
</dbReference>
<evidence type="ECO:0000313" key="18">
    <source>
        <dbReference type="EMBL" id="WFD35587.1"/>
    </source>
</evidence>
<keyword evidence="5" id="KW-0493">Microtubule</keyword>
<keyword evidence="11" id="KW-0206">Cytoskeleton</keyword>